<sequence>MDSKKNSTSKTRRRRRFSWISSCFGGSPLSDSGSTEAPGSRVVKASRFSCLRFRAKKRTVPVDAVADATPGGAPKEKPASAKKSFFQKFRKDKIRESRSLPHHHHQPQISAAKPDVTAEPHSLQVRHVASKCDARSQPASLYRMRDAARTGTRTSHPGSPEPGHRAASAAILRSSNHRKPWKKCSGTIGYSIDSCVGLSVLAVALTLTLLLGRACAIVCMSAWLYLLPRFSVATTAARIAVGGKGDGEIDMSSEEHKKRVVLMGLLQREGRRPPSVAIRASTR</sequence>
<feature type="region of interest" description="Disordered" evidence="1">
    <location>
        <begin position="21"/>
        <end position="41"/>
    </location>
</feature>
<evidence type="ECO:0000313" key="3">
    <source>
        <dbReference type="RefSeq" id="XP_008796516.2"/>
    </source>
</evidence>
<evidence type="ECO:0000313" key="2">
    <source>
        <dbReference type="Proteomes" id="UP000228380"/>
    </source>
</evidence>
<gene>
    <name evidence="3" type="primary">LOC103711960</name>
</gene>
<feature type="region of interest" description="Disordered" evidence="1">
    <location>
        <begin position="96"/>
        <end position="118"/>
    </location>
</feature>
<dbReference type="PANTHER" id="PTHR34379">
    <property type="entry name" value="OS07G0553800 PROTEIN"/>
    <property type="match status" value="1"/>
</dbReference>
<organism evidence="2 3">
    <name type="scientific">Phoenix dactylifera</name>
    <name type="common">Date palm</name>
    <dbReference type="NCBI Taxonomy" id="42345"/>
    <lineage>
        <taxon>Eukaryota</taxon>
        <taxon>Viridiplantae</taxon>
        <taxon>Streptophyta</taxon>
        <taxon>Embryophyta</taxon>
        <taxon>Tracheophyta</taxon>
        <taxon>Spermatophyta</taxon>
        <taxon>Magnoliopsida</taxon>
        <taxon>Liliopsida</taxon>
        <taxon>Arecaceae</taxon>
        <taxon>Coryphoideae</taxon>
        <taxon>Phoeniceae</taxon>
        <taxon>Phoenix</taxon>
    </lineage>
</organism>
<dbReference type="RefSeq" id="XP_008796516.2">
    <property type="nucleotide sequence ID" value="XM_008798294.3"/>
</dbReference>
<dbReference type="AlphaFoldDB" id="A0A8B7CCX1"/>
<keyword evidence="2" id="KW-1185">Reference proteome</keyword>
<reference evidence="3" key="1">
    <citation type="submission" date="2025-08" db="UniProtKB">
        <authorList>
            <consortium name="RefSeq"/>
        </authorList>
    </citation>
    <scope>IDENTIFICATION</scope>
    <source>
        <tissue evidence="3">Young leaves</tissue>
    </source>
</reference>
<proteinExistence type="predicted"/>
<accession>A0A8B7CCX1</accession>
<dbReference type="GeneID" id="103711960"/>
<protein>
    <submittedName>
        <fullName evidence="3">Uncharacterized protein At5g23160-like</fullName>
    </submittedName>
</protein>
<dbReference type="PANTHER" id="PTHR34379:SF19">
    <property type="entry name" value="OS10G0485900 PROTEIN"/>
    <property type="match status" value="1"/>
</dbReference>
<dbReference type="OrthoDB" id="1886721at2759"/>
<evidence type="ECO:0000256" key="1">
    <source>
        <dbReference type="SAM" id="MobiDB-lite"/>
    </source>
</evidence>
<dbReference type="InterPro" id="IPR040411">
    <property type="entry name" value="At5g23160-like"/>
</dbReference>
<dbReference type="Proteomes" id="UP000228380">
    <property type="component" value="Unplaced"/>
</dbReference>
<name>A0A8B7CCX1_PHODC</name>
<dbReference type="KEGG" id="pda:103711960"/>